<dbReference type="NCBIfam" id="TIGR03696">
    <property type="entry name" value="Rhs_assc_core"/>
    <property type="match status" value="1"/>
</dbReference>
<organism evidence="1 2">
    <name type="scientific">Thermohalobaculum xanthum</name>
    <dbReference type="NCBI Taxonomy" id="2753746"/>
    <lineage>
        <taxon>Bacteria</taxon>
        <taxon>Pseudomonadati</taxon>
        <taxon>Pseudomonadota</taxon>
        <taxon>Alphaproteobacteria</taxon>
        <taxon>Rhodobacterales</taxon>
        <taxon>Paracoccaceae</taxon>
        <taxon>Thermohalobaculum</taxon>
    </lineage>
</organism>
<dbReference type="EMBL" id="JAEHHL010000010">
    <property type="protein sequence ID" value="MBK0400854.1"/>
    <property type="molecule type" value="Genomic_DNA"/>
</dbReference>
<name>A0A8J7MB35_9RHOB</name>
<dbReference type="InterPro" id="IPR022385">
    <property type="entry name" value="Rhs_assc_core"/>
</dbReference>
<gene>
    <name evidence="1" type="ORF">H0I76_16760</name>
</gene>
<dbReference type="Gene3D" id="2.180.10.10">
    <property type="entry name" value="RHS repeat-associated core"/>
    <property type="match status" value="1"/>
</dbReference>
<dbReference type="AlphaFoldDB" id="A0A8J7MB35"/>
<keyword evidence="2" id="KW-1185">Reference proteome</keyword>
<protein>
    <recommendedName>
        <fullName evidence="3">RHS repeat-associated core domain-containing protein</fullName>
    </recommendedName>
</protein>
<sequence length="112" mass="12061">MRDYDRTTGRYLQPDPIGLIDGASAYGYARQSPLRKFDPEGRACRSVYNRKVGAVVIECDPGSTYDPSGLSSALSGAVNNTEFQSCFSACVKEADLPGDLGDICTSRLSEPD</sequence>
<evidence type="ECO:0008006" key="3">
    <source>
        <dbReference type="Google" id="ProtNLM"/>
    </source>
</evidence>
<dbReference type="Proteomes" id="UP000655420">
    <property type="component" value="Unassembled WGS sequence"/>
</dbReference>
<proteinExistence type="predicted"/>
<reference evidence="1" key="1">
    <citation type="submission" date="2020-12" db="EMBL/GenBank/DDBJ databases">
        <title>Bacterial taxonomy.</title>
        <authorList>
            <person name="Pan X."/>
        </authorList>
    </citation>
    <scope>NUCLEOTIDE SEQUENCE</scope>
    <source>
        <strain evidence="1">M0105</strain>
    </source>
</reference>
<evidence type="ECO:0000313" key="1">
    <source>
        <dbReference type="EMBL" id="MBK0400854.1"/>
    </source>
</evidence>
<comment type="caution">
    <text evidence="1">The sequence shown here is derived from an EMBL/GenBank/DDBJ whole genome shotgun (WGS) entry which is preliminary data.</text>
</comment>
<evidence type="ECO:0000313" key="2">
    <source>
        <dbReference type="Proteomes" id="UP000655420"/>
    </source>
</evidence>
<accession>A0A8J7MB35</accession>